<dbReference type="EMBL" id="BQNB010008896">
    <property type="protein sequence ID" value="GJS55854.1"/>
    <property type="molecule type" value="Genomic_DNA"/>
</dbReference>
<keyword evidence="4" id="KW-1185">Reference proteome</keyword>
<evidence type="ECO:0000313" key="3">
    <source>
        <dbReference type="EMBL" id="GJS55854.1"/>
    </source>
</evidence>
<evidence type="ECO:0000256" key="2">
    <source>
        <dbReference type="SAM" id="MobiDB-lite"/>
    </source>
</evidence>
<evidence type="ECO:0000256" key="1">
    <source>
        <dbReference type="SAM" id="Coils"/>
    </source>
</evidence>
<reference evidence="3" key="1">
    <citation type="journal article" date="2022" name="Int. J. Mol. Sci.">
        <title>Draft Genome of Tanacetum Coccineum: Genomic Comparison of Closely Related Tanacetum-Family Plants.</title>
        <authorList>
            <person name="Yamashiro T."/>
            <person name="Shiraishi A."/>
            <person name="Nakayama K."/>
            <person name="Satake H."/>
        </authorList>
    </citation>
    <scope>NUCLEOTIDE SEQUENCE</scope>
</reference>
<gene>
    <name evidence="3" type="ORF">Tco_0629216</name>
</gene>
<dbReference type="Proteomes" id="UP001151760">
    <property type="component" value="Unassembled WGS sequence"/>
</dbReference>
<feature type="coiled-coil region" evidence="1">
    <location>
        <begin position="335"/>
        <end position="364"/>
    </location>
</feature>
<reference evidence="3" key="2">
    <citation type="submission" date="2022-01" db="EMBL/GenBank/DDBJ databases">
        <authorList>
            <person name="Yamashiro T."/>
            <person name="Shiraishi A."/>
            <person name="Satake H."/>
            <person name="Nakayama K."/>
        </authorList>
    </citation>
    <scope>NUCLEOTIDE SEQUENCE</scope>
</reference>
<accession>A0ABQ4WSG9</accession>
<feature type="region of interest" description="Disordered" evidence="2">
    <location>
        <begin position="276"/>
        <end position="315"/>
    </location>
</feature>
<feature type="compositionally biased region" description="Basic and acidic residues" evidence="2">
    <location>
        <begin position="445"/>
        <end position="480"/>
    </location>
</feature>
<organism evidence="3 4">
    <name type="scientific">Tanacetum coccineum</name>
    <dbReference type="NCBI Taxonomy" id="301880"/>
    <lineage>
        <taxon>Eukaryota</taxon>
        <taxon>Viridiplantae</taxon>
        <taxon>Streptophyta</taxon>
        <taxon>Embryophyta</taxon>
        <taxon>Tracheophyta</taxon>
        <taxon>Spermatophyta</taxon>
        <taxon>Magnoliopsida</taxon>
        <taxon>eudicotyledons</taxon>
        <taxon>Gunneridae</taxon>
        <taxon>Pentapetalae</taxon>
        <taxon>asterids</taxon>
        <taxon>campanulids</taxon>
        <taxon>Asterales</taxon>
        <taxon>Asteraceae</taxon>
        <taxon>Asteroideae</taxon>
        <taxon>Anthemideae</taxon>
        <taxon>Anthemidinae</taxon>
        <taxon>Tanacetum</taxon>
    </lineage>
</organism>
<name>A0ABQ4WSG9_9ASTR</name>
<feature type="region of interest" description="Disordered" evidence="2">
    <location>
        <begin position="421"/>
        <end position="489"/>
    </location>
</feature>
<feature type="coiled-coil region" evidence="1">
    <location>
        <begin position="113"/>
        <end position="147"/>
    </location>
</feature>
<keyword evidence="1" id="KW-0175">Coiled coil</keyword>
<sequence length="676" mass="77047">MSTLTLADTHNMVAFLEKPTESDGFHKIIDFLNANQIHYALTVNPTIYTSCIEQFWVTTKANTVNGEHAGGIDCLQTATIFEELTRMGVSIPSNDPLLSGEDRMQLTELMILCTNLQKQVLDLEKAKDAQAKEITGLKKRAQKLERKKKSRTIGLKRLKKVSESSRVESFEDKESLGAQEDASKQGRIKIVDETQMRSDDAEMFDIDDLYDDEVSNGVEDSVAPTIPVTTADERVTAAKIDEITPTSAPTTVIDELTLAQTLIEIKAAKPKAVTTAATTTTTRPKARGVVVQEPSEFRTTTSSPQASQPSKTKDKGKAIMIEPEVPLKRKDQVALDEEMARNLEAQLQAELIEEEKMARKKEEEANIALIESWENTQAMMEADRLLAERLQTREQEELTDEEKAKLFMEFMEKRRKHFAALRAQEKRNRPPTKAQKRNQISSRNLWKEGSSKKAEIAQDSSTKRAGDKLEYDKSKKQKTDENEEVEEDNEAELKKHLVIVKDDDIAIDAIPLATKPPVIVEYKLIKEGIIGHYQLIRADGSSKRYSSMIRMLQGIDREDLETLWKLVKTKHGDTRPEDEHERVLWGDLKVMFEPDIKSDVWRNLQGYKVTIWKLFDSCGVHFVRFGNVHIFMLVEKRYPLTPITITNMLNKKLQADYWNEMCYQLLKLMVKQQKGK</sequence>
<feature type="compositionally biased region" description="Low complexity" evidence="2">
    <location>
        <begin position="299"/>
        <end position="310"/>
    </location>
</feature>
<evidence type="ECO:0000313" key="4">
    <source>
        <dbReference type="Proteomes" id="UP001151760"/>
    </source>
</evidence>
<proteinExistence type="predicted"/>
<comment type="caution">
    <text evidence="3">The sequence shown here is derived from an EMBL/GenBank/DDBJ whole genome shotgun (WGS) entry which is preliminary data.</text>
</comment>
<protein>
    <submittedName>
        <fullName evidence="3">Uncharacterized protein</fullName>
    </submittedName>
</protein>